<dbReference type="Proteomes" id="UP001500973">
    <property type="component" value="Unassembled WGS sequence"/>
</dbReference>
<organism evidence="3 4">
    <name type="scientific">Streptomyces thermospinosisporus</name>
    <dbReference type="NCBI Taxonomy" id="161482"/>
    <lineage>
        <taxon>Bacteria</taxon>
        <taxon>Bacillati</taxon>
        <taxon>Actinomycetota</taxon>
        <taxon>Actinomycetes</taxon>
        <taxon>Kitasatosporales</taxon>
        <taxon>Streptomycetaceae</taxon>
        <taxon>Streptomyces</taxon>
    </lineage>
</organism>
<accession>A0ABP4JGG2</accession>
<evidence type="ECO:0000313" key="4">
    <source>
        <dbReference type="Proteomes" id="UP001500973"/>
    </source>
</evidence>
<gene>
    <name evidence="3" type="ORF">GCM10009601_13900</name>
</gene>
<keyword evidence="2" id="KW-0732">Signal</keyword>
<sequence length="171" mass="17738">MGRNPVLPGGLLLLLLLTTACSGPAHEETAAPKARPSNGRSAGPEAEGSPGKPELSLPRGAQILVPVTEGTGPADLPAFTPPTDVYSVYATCSGKGTMSIVHRDDAEGGPSKIGCNGPLTIGRVHTDGGLRRRDLVRLSCQARGDLCQGTDRKPTRGVGGRVRRVLSRWAV</sequence>
<evidence type="ECO:0000313" key="3">
    <source>
        <dbReference type="EMBL" id="GAA1418418.1"/>
    </source>
</evidence>
<dbReference type="PROSITE" id="PS51257">
    <property type="entry name" value="PROKAR_LIPOPROTEIN"/>
    <property type="match status" value="1"/>
</dbReference>
<evidence type="ECO:0000256" key="1">
    <source>
        <dbReference type="SAM" id="MobiDB-lite"/>
    </source>
</evidence>
<comment type="caution">
    <text evidence="3">The sequence shown here is derived from an EMBL/GenBank/DDBJ whole genome shotgun (WGS) entry which is preliminary data.</text>
</comment>
<proteinExistence type="predicted"/>
<reference evidence="4" key="1">
    <citation type="journal article" date="2019" name="Int. J. Syst. Evol. Microbiol.">
        <title>The Global Catalogue of Microorganisms (GCM) 10K type strain sequencing project: providing services to taxonomists for standard genome sequencing and annotation.</title>
        <authorList>
            <consortium name="The Broad Institute Genomics Platform"/>
            <consortium name="The Broad Institute Genome Sequencing Center for Infectious Disease"/>
            <person name="Wu L."/>
            <person name="Ma J."/>
        </authorList>
    </citation>
    <scope>NUCLEOTIDE SEQUENCE [LARGE SCALE GENOMIC DNA]</scope>
    <source>
        <strain evidence="4">JCM 11756</strain>
    </source>
</reference>
<feature type="region of interest" description="Disordered" evidence="1">
    <location>
        <begin position="26"/>
        <end position="58"/>
    </location>
</feature>
<dbReference type="EMBL" id="BAAAIZ010000015">
    <property type="protein sequence ID" value="GAA1418418.1"/>
    <property type="molecule type" value="Genomic_DNA"/>
</dbReference>
<protein>
    <recommendedName>
        <fullName evidence="5">Lipoprotein</fullName>
    </recommendedName>
</protein>
<keyword evidence="4" id="KW-1185">Reference proteome</keyword>
<evidence type="ECO:0008006" key="5">
    <source>
        <dbReference type="Google" id="ProtNLM"/>
    </source>
</evidence>
<feature type="chain" id="PRO_5046460110" description="Lipoprotein" evidence="2">
    <location>
        <begin position="28"/>
        <end position="171"/>
    </location>
</feature>
<evidence type="ECO:0000256" key="2">
    <source>
        <dbReference type="SAM" id="SignalP"/>
    </source>
</evidence>
<name>A0ABP4JGG2_9ACTN</name>
<feature type="signal peptide" evidence="2">
    <location>
        <begin position="1"/>
        <end position="27"/>
    </location>
</feature>